<gene>
    <name evidence="3" type="ORF">D2V08_16345</name>
</gene>
<feature type="domain" description="DUF7507" evidence="2">
    <location>
        <begin position="992"/>
        <end position="1093"/>
    </location>
</feature>
<feature type="domain" description="DUF7507" evidence="2">
    <location>
        <begin position="1134"/>
        <end position="1231"/>
    </location>
</feature>
<feature type="domain" description="DUF7507" evidence="2">
    <location>
        <begin position="589"/>
        <end position="688"/>
    </location>
</feature>
<dbReference type="RefSeq" id="WP_119609489.1">
    <property type="nucleotide sequence ID" value="NZ_QXFH01000077.1"/>
</dbReference>
<feature type="domain" description="DUF7507" evidence="2">
    <location>
        <begin position="191"/>
        <end position="291"/>
    </location>
</feature>
<keyword evidence="1" id="KW-1133">Transmembrane helix</keyword>
<dbReference type="NCBIfam" id="TIGR04131">
    <property type="entry name" value="Bac_Flav_CTERM"/>
    <property type="match status" value="1"/>
</dbReference>
<keyword evidence="4" id="KW-1185">Reference proteome</keyword>
<feature type="domain" description="DUF7507" evidence="2">
    <location>
        <begin position="319"/>
        <end position="420"/>
    </location>
</feature>
<organism evidence="3 4">
    <name type="scientific">Flagellimonas lutimaris</name>
    <dbReference type="NCBI Taxonomy" id="475082"/>
    <lineage>
        <taxon>Bacteria</taxon>
        <taxon>Pseudomonadati</taxon>
        <taxon>Bacteroidota</taxon>
        <taxon>Flavobacteriia</taxon>
        <taxon>Flavobacteriales</taxon>
        <taxon>Flavobacteriaceae</taxon>
        <taxon>Flagellimonas</taxon>
    </lineage>
</organism>
<feature type="domain" description="DUF7507" evidence="2">
    <location>
        <begin position="456"/>
        <end position="553"/>
    </location>
</feature>
<accession>A0A3A1N3Y2</accession>
<reference evidence="3 4" key="1">
    <citation type="submission" date="2018-08" db="EMBL/GenBank/DDBJ databases">
        <title>Proposal of Muricauda 72 sp.nov. and Muricauda NH166 sp.nov., isolated from seawater.</title>
        <authorList>
            <person name="Cheng H."/>
            <person name="Wu Y.-H."/>
            <person name="Guo L.-L."/>
            <person name="Xu X.-W."/>
        </authorList>
    </citation>
    <scope>NUCLEOTIDE SEQUENCE [LARGE SCALE GENOMIC DNA]</scope>
    <source>
        <strain evidence="3 4">KCTC 22173</strain>
    </source>
</reference>
<feature type="domain" description="DUF7507" evidence="2">
    <location>
        <begin position="740"/>
        <end position="823"/>
    </location>
</feature>
<evidence type="ECO:0000256" key="1">
    <source>
        <dbReference type="SAM" id="Phobius"/>
    </source>
</evidence>
<dbReference type="PANTHER" id="PTHR34819:SF5">
    <property type="entry name" value="CONSERVED REPEAT DOMAIN PROTEIN"/>
    <property type="match status" value="1"/>
</dbReference>
<dbReference type="OrthoDB" id="599464at2"/>
<name>A0A3A1N3Y2_9FLAO</name>
<dbReference type="InterPro" id="IPR055354">
    <property type="entry name" value="DUF7507"/>
</dbReference>
<sequence>MNKTTLSNLIKKSILGVIMPIFVLCTFYHGLASSSEDILSSDNKIVSNNEKVIFFENNLFAPGIALIKIGTVSPDCSTIRFNFQIVNQSTSGEILENVVLTDPALGGIIAESISGDVNNNSLLEIGETWEITYQYNIQQIDIDNGQFVNQANVEADVQGQPGVTVSDLSDNDSFFEDEPTVTDLTSCQGGISLIKTGVAIAGIDAGPGCNLVLYSFEVANQGSTILENVELDDPLLGNNLPGPNSGDINNNTFLDPNETWLYTAVYVITNTDITNGQVVNQATVTADIQGQPGATVQDLSDDDSVLENDETVIDLSSCQPRIAVVKTGVALEDIEAGPGCNLILYEFTVTNEGPEILENVVLNDPLLGGDIAGPISGDANNDGFLDLNEAWIYSAAYNTTQDDINAGQFINQATVTANVQGLPGETVQDLSDNNSTLEDDPTVVDLSFCLGADIGLIKVGEVVDIDGDGCVESILYNFTLTNSGTVDIDEIVLEDELLGGEVPGPVEGTDTNNDGILSVGETWTYEAIYAITQEDIDNATVINQAIVNGKIVGSETAVFDLSHDANLDEDGPTRTPVPNDACTEGSADIGLIKVGNVIDIDGDGCIDSILYTFTLTNTGGADIDEITLEDNLLGGEVPGPIDGSDINNDGILSTGETWTYEAIYAITQQDIDNAAVINQAEVNGEIVNTGIVISDLSHDANLAEDGPTRTPVPNDACTEGSATMGLIKQGIVVDIDGDGCMDSILYSFTLTNTGDVDIDEITLEDELLGGEVPGPLDGTDINNDGILSVGETWTYEAIYAITQVDIDNAAVVNQAKVNGEIVDTEISVSDLSHDANLDEDGPTRTPVPDDACTDGSADMGLIKVGEVVDIDGDGCIESILYTFTLTNTGGVDIDEITLEDQLLDGAVPGPLDGTDNGNDGILSVGETWTYQAIYAITQEDIDNTIVVNQAIVNGEIVNTGISVSDLSHDINLNEDGPTRTEVPNDACTEGSASIGLIKEGIAVDVNGDGCIESIRYTFTLTNLGDTDFDQVSLEDDLLGGNIPGPASESMEENGILQIGEVWTFIALYPITEQDIINGSVINQATVFAEPVGTDNQVADFSDNDNNLENDPTRTPVPNDACPGDGGNGTLLFGIAVIKTGVSIDNDFDGCDDSIDYNFSVTNTGSINLDNVILNDELLGGAINGPVESIETVDNILQPGEEWIYTATYNLTQEDIDGIFVDNQATVTADLEDSADAVFDNSDDNSYLENDITSINVSSLCEFSGGDIGFEIFNGITPNGDGINDFFRIEGIENYPDNNVKILNRWGVQVYSINNYGQGGNLFYGISEGRATLQKERELPSGTYFYILTFTGEDNPGKESYSGYLYINRD</sequence>
<dbReference type="Pfam" id="PF24346">
    <property type="entry name" value="DUF7507"/>
    <property type="match status" value="9"/>
</dbReference>
<feature type="domain" description="DUF7507" evidence="2">
    <location>
        <begin position="867"/>
        <end position="957"/>
    </location>
</feature>
<dbReference type="InterPro" id="IPR026341">
    <property type="entry name" value="T9SS_type_B"/>
</dbReference>
<dbReference type="EMBL" id="QXFH01000077">
    <property type="protein sequence ID" value="RIV30647.1"/>
    <property type="molecule type" value="Genomic_DNA"/>
</dbReference>
<dbReference type="PANTHER" id="PTHR34819">
    <property type="entry name" value="LARGE CYSTEINE-RICH PERIPLASMIC PROTEIN OMCB"/>
    <property type="match status" value="1"/>
</dbReference>
<evidence type="ECO:0000313" key="4">
    <source>
        <dbReference type="Proteomes" id="UP000266067"/>
    </source>
</evidence>
<protein>
    <submittedName>
        <fullName evidence="3">Gliding motility-associated C-terminal domain-containing protein</fullName>
    </submittedName>
</protein>
<feature type="domain" description="DUF7507" evidence="2">
    <location>
        <begin position="62"/>
        <end position="164"/>
    </location>
</feature>
<keyword evidence="1" id="KW-0812">Transmembrane</keyword>
<evidence type="ECO:0000313" key="3">
    <source>
        <dbReference type="EMBL" id="RIV30647.1"/>
    </source>
</evidence>
<proteinExistence type="predicted"/>
<dbReference type="InterPro" id="IPR051172">
    <property type="entry name" value="Chlamydia_OmcB"/>
</dbReference>
<dbReference type="Pfam" id="PF13585">
    <property type="entry name" value="CHU_C"/>
    <property type="match status" value="1"/>
</dbReference>
<keyword evidence="1" id="KW-0472">Membrane</keyword>
<comment type="caution">
    <text evidence="3">The sequence shown here is derived from an EMBL/GenBank/DDBJ whole genome shotgun (WGS) entry which is preliminary data.</text>
</comment>
<dbReference type="Proteomes" id="UP000266067">
    <property type="component" value="Unassembled WGS sequence"/>
</dbReference>
<evidence type="ECO:0000259" key="2">
    <source>
        <dbReference type="Pfam" id="PF24346"/>
    </source>
</evidence>
<feature type="transmembrane region" description="Helical" evidence="1">
    <location>
        <begin position="12"/>
        <end position="31"/>
    </location>
</feature>